<dbReference type="Pfam" id="PF08240">
    <property type="entry name" value="ADH_N"/>
    <property type="match status" value="1"/>
</dbReference>
<protein>
    <recommendedName>
        <fullName evidence="1">Enoyl reductase (ER) domain-containing protein</fullName>
    </recommendedName>
</protein>
<sequence>MLAVCTKDDGTVELRQVDVPKIGQEEILVKVVAAAQNPADWVSAEWRKGKESAIVGCDFAGIVMQLGDRVTGFEIGDRVAGMVHGCESLNGSYAEYVVALPHMTFKVPTSWSLEDASQLGVACYTACQCLYQSQDLPSPDNPTSTPFDILVWGAGTSVGHFTVQLAKLGGMRVIATASPKHFDRLKALGVDELFDYHDPNVGGKIRVFTNGNLRHAVDCIAKGSTPNSISEALSTEGGTVSIVLPDVEPARAGVKHIFSLAYELAERPFIFPWEHTPKSGMAAFADKCSKMLSRLLHEGKLVPAPIKVYEHGLASVQEGFLYMKSGKISGEKIVYRIVDTPGIRV</sequence>
<dbReference type="CDD" id="cd08249">
    <property type="entry name" value="enoyl_reductase_like"/>
    <property type="match status" value="1"/>
</dbReference>
<dbReference type="SUPFAM" id="SSF51735">
    <property type="entry name" value="NAD(P)-binding Rossmann-fold domains"/>
    <property type="match status" value="1"/>
</dbReference>
<dbReference type="Pfam" id="PF00107">
    <property type="entry name" value="ADH_zinc_N"/>
    <property type="match status" value="1"/>
</dbReference>
<dbReference type="InterPro" id="IPR036291">
    <property type="entry name" value="NAD(P)-bd_dom_sf"/>
</dbReference>
<evidence type="ECO:0000313" key="3">
    <source>
        <dbReference type="Proteomes" id="UP001498398"/>
    </source>
</evidence>
<dbReference type="InterPro" id="IPR020843">
    <property type="entry name" value="ER"/>
</dbReference>
<dbReference type="PANTHER" id="PTHR45348">
    <property type="entry name" value="HYPOTHETICAL OXIDOREDUCTASE (EUROFUNG)"/>
    <property type="match status" value="1"/>
</dbReference>
<dbReference type="SMART" id="SM00829">
    <property type="entry name" value="PKS_ER"/>
    <property type="match status" value="1"/>
</dbReference>
<dbReference type="InterPro" id="IPR011032">
    <property type="entry name" value="GroES-like_sf"/>
</dbReference>
<dbReference type="Proteomes" id="UP001498398">
    <property type="component" value="Unassembled WGS sequence"/>
</dbReference>
<dbReference type="PANTHER" id="PTHR45348:SF2">
    <property type="entry name" value="ZINC-TYPE ALCOHOL DEHYDROGENASE-LIKE PROTEIN C2E1P3.01"/>
    <property type="match status" value="1"/>
</dbReference>
<feature type="domain" description="Enoyl reductase (ER)" evidence="1">
    <location>
        <begin position="10"/>
        <end position="334"/>
    </location>
</feature>
<dbReference type="Gene3D" id="3.90.180.10">
    <property type="entry name" value="Medium-chain alcohol dehydrogenases, catalytic domain"/>
    <property type="match status" value="1"/>
</dbReference>
<name>A0ABR1JTR3_9AGAR</name>
<dbReference type="InterPro" id="IPR013154">
    <property type="entry name" value="ADH-like_N"/>
</dbReference>
<organism evidence="2 3">
    <name type="scientific">Marasmiellus scandens</name>
    <dbReference type="NCBI Taxonomy" id="2682957"/>
    <lineage>
        <taxon>Eukaryota</taxon>
        <taxon>Fungi</taxon>
        <taxon>Dikarya</taxon>
        <taxon>Basidiomycota</taxon>
        <taxon>Agaricomycotina</taxon>
        <taxon>Agaricomycetes</taxon>
        <taxon>Agaricomycetidae</taxon>
        <taxon>Agaricales</taxon>
        <taxon>Marasmiineae</taxon>
        <taxon>Omphalotaceae</taxon>
        <taxon>Marasmiellus</taxon>
    </lineage>
</organism>
<reference evidence="2 3" key="1">
    <citation type="submission" date="2024-01" db="EMBL/GenBank/DDBJ databases">
        <title>A draft genome for the cacao thread blight pathogen Marasmiellus scandens.</title>
        <authorList>
            <person name="Baruah I.K."/>
            <person name="Leung J."/>
            <person name="Bukari Y."/>
            <person name="Amoako-Attah I."/>
            <person name="Meinhardt L.W."/>
            <person name="Bailey B.A."/>
            <person name="Cohen S.P."/>
        </authorList>
    </citation>
    <scope>NUCLEOTIDE SEQUENCE [LARGE SCALE GENOMIC DNA]</scope>
    <source>
        <strain evidence="2 3">GH-19</strain>
    </source>
</reference>
<accession>A0ABR1JTR3</accession>
<gene>
    <name evidence="2" type="ORF">VKT23_004962</name>
</gene>
<dbReference type="Gene3D" id="3.40.50.720">
    <property type="entry name" value="NAD(P)-binding Rossmann-like Domain"/>
    <property type="match status" value="1"/>
</dbReference>
<proteinExistence type="predicted"/>
<keyword evidence="3" id="KW-1185">Reference proteome</keyword>
<dbReference type="InterPro" id="IPR047122">
    <property type="entry name" value="Trans-enoyl_RdTase-like"/>
</dbReference>
<evidence type="ECO:0000313" key="2">
    <source>
        <dbReference type="EMBL" id="KAK7466234.1"/>
    </source>
</evidence>
<comment type="caution">
    <text evidence="2">The sequence shown here is derived from an EMBL/GenBank/DDBJ whole genome shotgun (WGS) entry which is preliminary data.</text>
</comment>
<evidence type="ECO:0000259" key="1">
    <source>
        <dbReference type="SMART" id="SM00829"/>
    </source>
</evidence>
<dbReference type="SUPFAM" id="SSF50129">
    <property type="entry name" value="GroES-like"/>
    <property type="match status" value="1"/>
</dbReference>
<dbReference type="EMBL" id="JBANRG010000005">
    <property type="protein sequence ID" value="KAK7466234.1"/>
    <property type="molecule type" value="Genomic_DNA"/>
</dbReference>
<dbReference type="InterPro" id="IPR013149">
    <property type="entry name" value="ADH-like_C"/>
</dbReference>